<keyword evidence="2" id="KW-1185">Reference proteome</keyword>
<dbReference type="EMBL" id="JALNTZ010000004">
    <property type="protein sequence ID" value="KAJ3653753.1"/>
    <property type="molecule type" value="Genomic_DNA"/>
</dbReference>
<comment type="caution">
    <text evidence="1">The sequence shown here is derived from an EMBL/GenBank/DDBJ whole genome shotgun (WGS) entry which is preliminary data.</text>
</comment>
<evidence type="ECO:0000313" key="1">
    <source>
        <dbReference type="EMBL" id="KAJ3653753.1"/>
    </source>
</evidence>
<organism evidence="1 2">
    <name type="scientific">Zophobas morio</name>
    <dbReference type="NCBI Taxonomy" id="2755281"/>
    <lineage>
        <taxon>Eukaryota</taxon>
        <taxon>Metazoa</taxon>
        <taxon>Ecdysozoa</taxon>
        <taxon>Arthropoda</taxon>
        <taxon>Hexapoda</taxon>
        <taxon>Insecta</taxon>
        <taxon>Pterygota</taxon>
        <taxon>Neoptera</taxon>
        <taxon>Endopterygota</taxon>
        <taxon>Coleoptera</taxon>
        <taxon>Polyphaga</taxon>
        <taxon>Cucujiformia</taxon>
        <taxon>Tenebrionidae</taxon>
        <taxon>Zophobas</taxon>
    </lineage>
</organism>
<evidence type="ECO:0000313" key="2">
    <source>
        <dbReference type="Proteomes" id="UP001168821"/>
    </source>
</evidence>
<sequence length="94" mass="10303">MGVFAFLIWRRPLNHAGRGTGDNPSNKRDADLNGVSRVSKADGNKLGLWLFLCTVRSLLWISASEIRGYGNLNVNGGVIRYFIGGVREYGYGGI</sequence>
<reference evidence="1" key="1">
    <citation type="journal article" date="2023" name="G3 (Bethesda)">
        <title>Whole genome assemblies of Zophobas morio and Tenebrio molitor.</title>
        <authorList>
            <person name="Kaur S."/>
            <person name="Stinson S.A."/>
            <person name="diCenzo G.C."/>
        </authorList>
    </citation>
    <scope>NUCLEOTIDE SEQUENCE</scope>
    <source>
        <strain evidence="1">QUZm001</strain>
    </source>
</reference>
<proteinExistence type="predicted"/>
<name>A0AA38MEW9_9CUCU</name>
<gene>
    <name evidence="1" type="ORF">Zmor_012989</name>
</gene>
<dbReference type="Proteomes" id="UP001168821">
    <property type="component" value="Unassembled WGS sequence"/>
</dbReference>
<accession>A0AA38MEW9</accession>
<protein>
    <submittedName>
        <fullName evidence="1">Uncharacterized protein</fullName>
    </submittedName>
</protein>
<dbReference type="AlphaFoldDB" id="A0AA38MEW9"/>